<evidence type="ECO:0000256" key="6">
    <source>
        <dbReference type="ARBA" id="ARBA00023136"/>
    </source>
</evidence>
<feature type="transmembrane region" description="Helical" evidence="7">
    <location>
        <begin position="110"/>
        <end position="130"/>
    </location>
</feature>
<reference evidence="9" key="1">
    <citation type="submission" date="2015-07" db="EMBL/GenBank/DDBJ databases">
        <authorList>
            <person name="Rodrigo-Torres Lidia"/>
            <person name="Arahal R.David."/>
        </authorList>
    </citation>
    <scope>NUCLEOTIDE SEQUENCE [LARGE SCALE GENOMIC DNA]</scope>
    <source>
        <strain evidence="9">CECT 5096</strain>
    </source>
</reference>
<evidence type="ECO:0000256" key="7">
    <source>
        <dbReference type="SAM" id="Phobius"/>
    </source>
</evidence>
<evidence type="ECO:0000313" key="8">
    <source>
        <dbReference type="EMBL" id="CTQ72848.1"/>
    </source>
</evidence>
<keyword evidence="6 7" id="KW-0472">Membrane</keyword>
<organism evidence="8 9">
    <name type="scientific">Roseibium album</name>
    <dbReference type="NCBI Taxonomy" id="311410"/>
    <lineage>
        <taxon>Bacteria</taxon>
        <taxon>Pseudomonadati</taxon>
        <taxon>Pseudomonadota</taxon>
        <taxon>Alphaproteobacteria</taxon>
        <taxon>Hyphomicrobiales</taxon>
        <taxon>Stappiaceae</taxon>
        <taxon>Roseibium</taxon>
    </lineage>
</organism>
<evidence type="ECO:0000256" key="5">
    <source>
        <dbReference type="ARBA" id="ARBA00022989"/>
    </source>
</evidence>
<evidence type="ECO:0000256" key="1">
    <source>
        <dbReference type="ARBA" id="ARBA00004651"/>
    </source>
</evidence>
<keyword evidence="9" id="KW-1185">Reference proteome</keyword>
<proteinExistence type="inferred from homology"/>
<dbReference type="GO" id="GO:0005886">
    <property type="term" value="C:plasma membrane"/>
    <property type="evidence" value="ECO:0007669"/>
    <property type="project" value="UniProtKB-SubCell"/>
</dbReference>
<name>A0A0M6ZQV8_9HYPH</name>
<feature type="transmembrane region" description="Helical" evidence="7">
    <location>
        <begin position="76"/>
        <end position="98"/>
    </location>
</feature>
<feature type="transmembrane region" description="Helical" evidence="7">
    <location>
        <begin position="163"/>
        <end position="180"/>
    </location>
</feature>
<evidence type="ECO:0000256" key="3">
    <source>
        <dbReference type="ARBA" id="ARBA00022475"/>
    </source>
</evidence>
<feature type="transmembrane region" description="Helical" evidence="7">
    <location>
        <begin position="186"/>
        <end position="210"/>
    </location>
</feature>
<keyword evidence="5 7" id="KW-1133">Transmembrane helix</keyword>
<comment type="subcellular location">
    <subcellularLocation>
        <location evidence="1">Cell membrane</location>
        <topology evidence="1">Multi-pass membrane protein</topology>
    </subcellularLocation>
</comment>
<keyword evidence="4 7" id="KW-0812">Transmembrane</keyword>
<dbReference type="InterPro" id="IPR005134">
    <property type="entry name" value="UPF0114"/>
</dbReference>
<evidence type="ECO:0000313" key="9">
    <source>
        <dbReference type="Proteomes" id="UP000049983"/>
    </source>
</evidence>
<dbReference type="Pfam" id="PF03350">
    <property type="entry name" value="UPF0114"/>
    <property type="match status" value="1"/>
</dbReference>
<gene>
    <name evidence="8" type="ORF">LA5096_03415</name>
</gene>
<protein>
    <submittedName>
        <fullName evidence="8">Putative membrane protein</fullName>
    </submittedName>
</protein>
<dbReference type="STRING" id="311410.LA5095_00274"/>
<accession>A0A0M6ZQV8</accession>
<dbReference type="Proteomes" id="UP000049983">
    <property type="component" value="Unassembled WGS sequence"/>
</dbReference>
<evidence type="ECO:0000256" key="4">
    <source>
        <dbReference type="ARBA" id="ARBA00022692"/>
    </source>
</evidence>
<dbReference type="EMBL" id="CXWC01000011">
    <property type="protein sequence ID" value="CTQ72848.1"/>
    <property type="molecule type" value="Genomic_DNA"/>
</dbReference>
<keyword evidence="3" id="KW-1003">Cell membrane</keyword>
<dbReference type="PANTHER" id="PTHR38596">
    <property type="entry name" value="UPF0114 PROTEIN YQHA"/>
    <property type="match status" value="1"/>
</dbReference>
<comment type="similarity">
    <text evidence="2">Belongs to the UPF0114 family.</text>
</comment>
<evidence type="ECO:0000256" key="2">
    <source>
        <dbReference type="ARBA" id="ARBA00005774"/>
    </source>
</evidence>
<dbReference type="InterPro" id="IPR020761">
    <property type="entry name" value="UPF0114_bac"/>
</dbReference>
<sequence length="214" mass="24202">MLAGKTFRASSIGHANDRRTGRKWFLPIGFCLSVGSNILEREHWDTVMSDQNPDAGKSDEFDVAHRLTRLAQIPMLIGLSVGMVLFLITFFVDIYDAVATYEFLDRKKTILLILNLLDMVFIANLVVMVANNTYNTFRLKSSAHGEGFIKESERAYRRMKHRIVSTIVIISSIHVLSELLEFSQVNALQVAALFGFHLILLATYVVTNVFRTSD</sequence>
<dbReference type="AlphaFoldDB" id="A0A0M6ZQV8"/>
<dbReference type="PANTHER" id="PTHR38596:SF1">
    <property type="entry name" value="UPF0114 PROTEIN YQHA"/>
    <property type="match status" value="1"/>
</dbReference>